<dbReference type="EMBL" id="FNAX01000011">
    <property type="protein sequence ID" value="SDF85427.1"/>
    <property type="molecule type" value="Genomic_DNA"/>
</dbReference>
<name>A0A1G7PGT2_9ACTN</name>
<evidence type="ECO:0000313" key="4">
    <source>
        <dbReference type="EMBL" id="SDF85427.1"/>
    </source>
</evidence>
<dbReference type="SUPFAM" id="SSF51445">
    <property type="entry name" value="(Trans)glycosidases"/>
    <property type="match status" value="1"/>
</dbReference>
<evidence type="ECO:0000256" key="2">
    <source>
        <dbReference type="SAM" id="SignalP"/>
    </source>
</evidence>
<dbReference type="Pfam" id="PF08924">
    <property type="entry name" value="Rv2525c_GlyHyd-like"/>
    <property type="match status" value="1"/>
</dbReference>
<feature type="domain" description="Rv2525c-like glycoside hydrolase-like" evidence="3">
    <location>
        <begin position="201"/>
        <end position="402"/>
    </location>
</feature>
<accession>A0A1G7PGT2</accession>
<organism evidence="4 5">
    <name type="scientific">Streptomyces griseoaurantiacus</name>
    <dbReference type="NCBI Taxonomy" id="68213"/>
    <lineage>
        <taxon>Bacteria</taxon>
        <taxon>Bacillati</taxon>
        <taxon>Actinomycetota</taxon>
        <taxon>Actinomycetes</taxon>
        <taxon>Kitasatosporales</taxon>
        <taxon>Streptomycetaceae</taxon>
        <taxon>Streptomyces</taxon>
        <taxon>Streptomyces aurantiacus group</taxon>
    </lineage>
</organism>
<feature type="signal peptide" evidence="2">
    <location>
        <begin position="1"/>
        <end position="47"/>
    </location>
</feature>
<feature type="compositionally biased region" description="Pro residues" evidence="1">
    <location>
        <begin position="1"/>
        <end position="13"/>
    </location>
</feature>
<dbReference type="InterPro" id="IPR015020">
    <property type="entry name" value="Rv2525c-like_Glyco_Hydro-like"/>
</dbReference>
<evidence type="ECO:0000259" key="3">
    <source>
        <dbReference type="Pfam" id="PF08924"/>
    </source>
</evidence>
<dbReference type="CDD" id="cd06418">
    <property type="entry name" value="GH25_BacA-like"/>
    <property type="match status" value="1"/>
</dbReference>
<keyword evidence="2" id="KW-0732">Signal</keyword>
<dbReference type="Gene3D" id="3.20.20.80">
    <property type="entry name" value="Glycosidases"/>
    <property type="match status" value="1"/>
</dbReference>
<dbReference type="AlphaFoldDB" id="A0A1G7PGT2"/>
<feature type="chain" id="PRO_5011483716" description="Rv2525c-like glycoside hydrolase-like domain-containing protein" evidence="2">
    <location>
        <begin position="48"/>
        <end position="412"/>
    </location>
</feature>
<dbReference type="InterPro" id="IPR017853">
    <property type="entry name" value="GH"/>
</dbReference>
<dbReference type="Proteomes" id="UP000198614">
    <property type="component" value="Unassembled WGS sequence"/>
</dbReference>
<evidence type="ECO:0000313" key="5">
    <source>
        <dbReference type="Proteomes" id="UP000198614"/>
    </source>
</evidence>
<dbReference type="InterPro" id="IPR006311">
    <property type="entry name" value="TAT_signal"/>
</dbReference>
<evidence type="ECO:0000256" key="1">
    <source>
        <dbReference type="SAM" id="MobiDB-lite"/>
    </source>
</evidence>
<proteinExistence type="predicted"/>
<protein>
    <recommendedName>
        <fullName evidence="3">Rv2525c-like glycoside hydrolase-like domain-containing protein</fullName>
    </recommendedName>
</protein>
<gene>
    <name evidence="4" type="ORF">SAMN05216260_111172</name>
</gene>
<feature type="region of interest" description="Disordered" evidence="1">
    <location>
        <begin position="1"/>
        <end position="20"/>
    </location>
</feature>
<dbReference type="PROSITE" id="PS51318">
    <property type="entry name" value="TAT"/>
    <property type="match status" value="1"/>
</dbReference>
<dbReference type="OrthoDB" id="5171321at2"/>
<sequence length="412" mass="43885">MRTIPEPPSPRSPFPRTRSAARRTVRTLAALTATVAALGATAVPAGAEDGSTRISYRGHTFTVPADWQVVDLEQDPTACVRFDRHAVYLGTPGEHQDCPARVLGRTEALLLQPVESSERSLTENSTSRTYRATDERIEVTAAYGQDRAAIRRILDGAGLSAGAARAEASAAAPAPLPADATSYRGRGFDACTAPSQSSMDAWMDDSSYNAVGIYIGGVNRGCSQARLTAQWVRNQYANGWRFLPFYVGPQPASGSCGSACTALTSPTAQGTAAADDAVRQAAALGLGKGTVLYNDIEAYPRSTAVTTRVLTYLKAWTERLHTLGYRSGAYGSTASLVTDLVAHASSTTLPDVLHFAHWNDQANTTDAALPAHLWAAHQRVHQYAGNRTETHGGVTINIDRNQLDVGPFADQP</sequence>
<reference evidence="4 5" key="1">
    <citation type="submission" date="2016-10" db="EMBL/GenBank/DDBJ databases">
        <authorList>
            <person name="de Groot N.N."/>
        </authorList>
    </citation>
    <scope>NUCLEOTIDE SEQUENCE [LARGE SCALE GENOMIC DNA]</scope>
    <source>
        <strain evidence="4 5">CGMCC 4.1859</strain>
    </source>
</reference>